<dbReference type="AlphaFoldDB" id="A0A1U9KN88"/>
<dbReference type="KEGG" id="nch:A0U93_03535"/>
<dbReference type="PANTHER" id="PTHR30336">
    <property type="entry name" value="INNER MEMBRANE PROTEIN, PROBABLE PERMEASE"/>
    <property type="match status" value="1"/>
</dbReference>
<keyword evidence="3" id="KW-1185">Reference proteome</keyword>
<dbReference type="InterPro" id="IPR003848">
    <property type="entry name" value="DUF218"/>
</dbReference>
<protein>
    <recommendedName>
        <fullName evidence="1">DUF218 domain-containing protein</fullName>
    </recommendedName>
</protein>
<dbReference type="CDD" id="cd06259">
    <property type="entry name" value="YdcF-like"/>
    <property type="match status" value="1"/>
</dbReference>
<name>A0A1U9KN88_9PROT</name>
<dbReference type="EMBL" id="CP014691">
    <property type="protein sequence ID" value="AQS87160.1"/>
    <property type="molecule type" value="Genomic_DNA"/>
</dbReference>
<gene>
    <name evidence="2" type="ORF">A0U93_03535</name>
</gene>
<accession>A0A1U9KN88</accession>
<evidence type="ECO:0000313" key="2">
    <source>
        <dbReference type="EMBL" id="AQS87160.1"/>
    </source>
</evidence>
<proteinExistence type="predicted"/>
<feature type="domain" description="DUF218" evidence="1">
    <location>
        <begin position="3"/>
        <end position="149"/>
    </location>
</feature>
<organism evidence="2 3">
    <name type="scientific">Neoasaia chiangmaiensis</name>
    <dbReference type="NCBI Taxonomy" id="320497"/>
    <lineage>
        <taxon>Bacteria</taxon>
        <taxon>Pseudomonadati</taxon>
        <taxon>Pseudomonadota</taxon>
        <taxon>Alphaproteobacteria</taxon>
        <taxon>Acetobacterales</taxon>
        <taxon>Acetobacteraceae</taxon>
        <taxon>Neoasaia</taxon>
    </lineage>
</organism>
<dbReference type="InterPro" id="IPR014729">
    <property type="entry name" value="Rossmann-like_a/b/a_fold"/>
</dbReference>
<dbReference type="Proteomes" id="UP000188604">
    <property type="component" value="Chromosome"/>
</dbReference>
<dbReference type="InterPro" id="IPR051599">
    <property type="entry name" value="Cell_Envelope_Assoc"/>
</dbReference>
<dbReference type="GO" id="GO:0005886">
    <property type="term" value="C:plasma membrane"/>
    <property type="evidence" value="ECO:0007669"/>
    <property type="project" value="TreeGrafter"/>
</dbReference>
<evidence type="ECO:0000259" key="1">
    <source>
        <dbReference type="Pfam" id="PF02698"/>
    </source>
</evidence>
<dbReference type="PANTHER" id="PTHR30336:SF20">
    <property type="entry name" value="DUF218 DOMAIN-CONTAINING PROTEIN"/>
    <property type="match status" value="1"/>
</dbReference>
<dbReference type="Gene3D" id="3.40.50.620">
    <property type="entry name" value="HUPs"/>
    <property type="match status" value="1"/>
</dbReference>
<dbReference type="STRING" id="320497.A0U93_03535"/>
<sequence length="178" mass="20285">MHYLIVFGAAPLPDGQPSEAMRRRVAAALHFGRHDPDIRFLLTGGIARRQRRSGPSEAAIMADLLVRDGIGRDRIDLEPMARDTFDSARYCGAFLRGIGYFGPLYICSSAYHLPRCRMLMRLSGWRTVAVKAAPASSGRIWRAWYWRLREVPAMMWDAMLMVHHRLNRVSISGDRQQD</sequence>
<evidence type="ECO:0000313" key="3">
    <source>
        <dbReference type="Proteomes" id="UP000188604"/>
    </source>
</evidence>
<dbReference type="Pfam" id="PF02698">
    <property type="entry name" value="DUF218"/>
    <property type="match status" value="1"/>
</dbReference>
<reference evidence="2" key="1">
    <citation type="submission" date="2016-03" db="EMBL/GenBank/DDBJ databases">
        <title>Acetic acid bacteria sequencing.</title>
        <authorList>
            <person name="Brandt J."/>
            <person name="Jakob F."/>
            <person name="Vogel R.F."/>
        </authorList>
    </citation>
    <scope>NUCLEOTIDE SEQUENCE [LARGE SCALE GENOMIC DNA]</scope>
    <source>
        <strain evidence="2">NBRC 101099</strain>
    </source>
</reference>
<dbReference type="RefSeq" id="WP_245825074.1">
    <property type="nucleotide sequence ID" value="NZ_BJXS01000008.1"/>
</dbReference>